<feature type="transmembrane region" description="Helical" evidence="6">
    <location>
        <begin position="60"/>
        <end position="83"/>
    </location>
</feature>
<dbReference type="PANTHER" id="PTHR42709:SF6">
    <property type="entry name" value="UNDECAPRENYL PHOSPHATE TRANSPORTER A"/>
    <property type="match status" value="1"/>
</dbReference>
<evidence type="ECO:0000256" key="5">
    <source>
        <dbReference type="ARBA" id="ARBA00023136"/>
    </source>
</evidence>
<evidence type="ECO:0000313" key="8">
    <source>
        <dbReference type="EMBL" id="OHB03463.1"/>
    </source>
</evidence>
<dbReference type="Proteomes" id="UP000176800">
    <property type="component" value="Unassembled WGS sequence"/>
</dbReference>
<evidence type="ECO:0000313" key="9">
    <source>
        <dbReference type="Proteomes" id="UP000176800"/>
    </source>
</evidence>
<accession>A0A1G2U1U3</accession>
<evidence type="ECO:0000256" key="6">
    <source>
        <dbReference type="SAM" id="Phobius"/>
    </source>
</evidence>
<dbReference type="EMBL" id="MHWE01000018">
    <property type="protein sequence ID" value="OHB03463.1"/>
    <property type="molecule type" value="Genomic_DNA"/>
</dbReference>
<feature type="domain" description="VTT" evidence="7">
    <location>
        <begin position="34"/>
        <end position="170"/>
    </location>
</feature>
<proteinExistence type="predicted"/>
<feature type="transmembrane region" description="Helical" evidence="6">
    <location>
        <begin position="150"/>
        <end position="168"/>
    </location>
</feature>
<feature type="transmembrane region" description="Helical" evidence="6">
    <location>
        <begin position="20"/>
        <end position="48"/>
    </location>
</feature>
<evidence type="ECO:0000256" key="2">
    <source>
        <dbReference type="ARBA" id="ARBA00022475"/>
    </source>
</evidence>
<comment type="subcellular location">
    <subcellularLocation>
        <location evidence="1">Cell membrane</location>
        <topology evidence="1">Multi-pass membrane protein</topology>
    </subcellularLocation>
</comment>
<keyword evidence="3 6" id="KW-0812">Transmembrane</keyword>
<protein>
    <recommendedName>
        <fullName evidence="7">VTT domain-containing protein</fullName>
    </recommendedName>
</protein>
<evidence type="ECO:0000259" key="7">
    <source>
        <dbReference type="Pfam" id="PF09335"/>
    </source>
</evidence>
<dbReference type="Pfam" id="PF09335">
    <property type="entry name" value="VTT_dom"/>
    <property type="match status" value="1"/>
</dbReference>
<feature type="transmembrane region" description="Helical" evidence="6">
    <location>
        <begin position="120"/>
        <end position="143"/>
    </location>
</feature>
<dbReference type="InterPro" id="IPR032816">
    <property type="entry name" value="VTT_dom"/>
</dbReference>
<sequence length="211" mass="23042">MIESVILFVQEYLIPLGPFGVFLAAIIEEIVAPIPSAIITLSAGFFFLSGDWSFGLALRLVNNVVLPISLGITLGSLVIYWVVRRFGDPFIDKFGKWLGISKPAIDSFRERVGKGSRDEITVFIVRAVPIVPSVVIAAVCGILHTPVRSYIGATFLGTVIRSAFLGVLGWQAGSIYTAYAGPIGKFENLGLAILLLFGLLWVLYRRQKLKL</sequence>
<dbReference type="GO" id="GO:0005886">
    <property type="term" value="C:plasma membrane"/>
    <property type="evidence" value="ECO:0007669"/>
    <property type="project" value="UniProtKB-SubCell"/>
</dbReference>
<evidence type="ECO:0000256" key="3">
    <source>
        <dbReference type="ARBA" id="ARBA00022692"/>
    </source>
</evidence>
<evidence type="ECO:0000256" key="4">
    <source>
        <dbReference type="ARBA" id="ARBA00022989"/>
    </source>
</evidence>
<organism evidence="8 9">
    <name type="scientific">Candidatus Zambryskibacteria bacterium RIFCSPLOWO2_01_FULL_45_21</name>
    <dbReference type="NCBI Taxonomy" id="1802761"/>
    <lineage>
        <taxon>Bacteria</taxon>
        <taxon>Candidatus Zambryskiibacteriota</taxon>
    </lineage>
</organism>
<reference evidence="8 9" key="1">
    <citation type="journal article" date="2016" name="Nat. Commun.">
        <title>Thousands of microbial genomes shed light on interconnected biogeochemical processes in an aquifer system.</title>
        <authorList>
            <person name="Anantharaman K."/>
            <person name="Brown C.T."/>
            <person name="Hug L.A."/>
            <person name="Sharon I."/>
            <person name="Castelle C.J."/>
            <person name="Probst A.J."/>
            <person name="Thomas B.C."/>
            <person name="Singh A."/>
            <person name="Wilkins M.J."/>
            <person name="Karaoz U."/>
            <person name="Brodie E.L."/>
            <person name="Williams K.H."/>
            <person name="Hubbard S.S."/>
            <person name="Banfield J.F."/>
        </authorList>
    </citation>
    <scope>NUCLEOTIDE SEQUENCE [LARGE SCALE GENOMIC DNA]</scope>
</reference>
<name>A0A1G2U1U3_9BACT</name>
<feature type="transmembrane region" description="Helical" evidence="6">
    <location>
        <begin position="188"/>
        <end position="204"/>
    </location>
</feature>
<dbReference type="PANTHER" id="PTHR42709">
    <property type="entry name" value="ALKALINE PHOSPHATASE LIKE PROTEIN"/>
    <property type="match status" value="1"/>
</dbReference>
<dbReference type="InterPro" id="IPR051311">
    <property type="entry name" value="DedA_domain"/>
</dbReference>
<dbReference type="AlphaFoldDB" id="A0A1G2U1U3"/>
<gene>
    <name evidence="8" type="ORF">A3B14_02950</name>
</gene>
<keyword evidence="5 6" id="KW-0472">Membrane</keyword>
<keyword evidence="4 6" id="KW-1133">Transmembrane helix</keyword>
<evidence type="ECO:0000256" key="1">
    <source>
        <dbReference type="ARBA" id="ARBA00004651"/>
    </source>
</evidence>
<comment type="caution">
    <text evidence="8">The sequence shown here is derived from an EMBL/GenBank/DDBJ whole genome shotgun (WGS) entry which is preliminary data.</text>
</comment>
<keyword evidence="2" id="KW-1003">Cell membrane</keyword>